<evidence type="ECO:0000313" key="11">
    <source>
        <dbReference type="Proteomes" id="UP001552299"/>
    </source>
</evidence>
<evidence type="ECO:0008006" key="12">
    <source>
        <dbReference type="Google" id="ProtNLM"/>
    </source>
</evidence>
<dbReference type="Pfam" id="PF00505">
    <property type="entry name" value="HMG_box"/>
    <property type="match status" value="1"/>
</dbReference>
<dbReference type="SUPFAM" id="SSF47095">
    <property type="entry name" value="HMG-box"/>
    <property type="match status" value="1"/>
</dbReference>
<evidence type="ECO:0000256" key="4">
    <source>
        <dbReference type="ARBA" id="ARBA00023242"/>
    </source>
</evidence>
<evidence type="ECO:0000256" key="3">
    <source>
        <dbReference type="ARBA" id="ARBA00023163"/>
    </source>
</evidence>
<dbReference type="CDD" id="cd22009">
    <property type="entry name" value="HMG-box_AtHMGB9-like"/>
    <property type="match status" value="1"/>
</dbReference>
<keyword evidence="2 6" id="KW-0238">DNA-binding</keyword>
<feature type="compositionally biased region" description="Polar residues" evidence="7">
    <location>
        <begin position="438"/>
        <end position="451"/>
    </location>
</feature>
<keyword evidence="1" id="KW-0805">Transcription regulation</keyword>
<evidence type="ECO:0000259" key="9">
    <source>
        <dbReference type="PROSITE" id="PS51011"/>
    </source>
</evidence>
<keyword evidence="11" id="KW-1185">Reference proteome</keyword>
<comment type="caution">
    <text evidence="10">The sequence shown here is derived from an EMBL/GenBank/DDBJ whole genome shotgun (WGS) entry which is preliminary data.</text>
</comment>
<dbReference type="FunFam" id="1.10.150.60:FF:000022">
    <property type="entry name" value="High mobility group B protein 15"/>
    <property type="match status" value="1"/>
</dbReference>
<dbReference type="PROSITE" id="PS50118">
    <property type="entry name" value="HMG_BOX_2"/>
    <property type="match status" value="1"/>
</dbReference>
<dbReference type="SMART" id="SM01014">
    <property type="entry name" value="ARID"/>
    <property type="match status" value="1"/>
</dbReference>
<gene>
    <name evidence="10" type="ORF">M5K25_025202</name>
</gene>
<feature type="compositionally biased region" description="Basic and acidic residues" evidence="7">
    <location>
        <begin position="456"/>
        <end position="479"/>
    </location>
</feature>
<dbReference type="PANTHER" id="PTHR46691:SF3">
    <property type="entry name" value="HIGH MOBILITY GROUP B PROTEIN 15"/>
    <property type="match status" value="1"/>
</dbReference>
<organism evidence="10 11">
    <name type="scientific">Dendrobium thyrsiflorum</name>
    <name type="common">Pinecone-like raceme dendrobium</name>
    <name type="synonym">Orchid</name>
    <dbReference type="NCBI Taxonomy" id="117978"/>
    <lineage>
        <taxon>Eukaryota</taxon>
        <taxon>Viridiplantae</taxon>
        <taxon>Streptophyta</taxon>
        <taxon>Embryophyta</taxon>
        <taxon>Tracheophyta</taxon>
        <taxon>Spermatophyta</taxon>
        <taxon>Magnoliopsida</taxon>
        <taxon>Liliopsida</taxon>
        <taxon>Asparagales</taxon>
        <taxon>Orchidaceae</taxon>
        <taxon>Epidendroideae</taxon>
        <taxon>Malaxideae</taxon>
        <taxon>Dendrobiinae</taxon>
        <taxon>Dendrobium</taxon>
    </lineage>
</organism>
<dbReference type="EMBL" id="JANQDX010000018">
    <property type="protein sequence ID" value="KAL0906689.1"/>
    <property type="molecule type" value="Genomic_DNA"/>
</dbReference>
<reference evidence="10 11" key="1">
    <citation type="journal article" date="2024" name="Plant Biotechnol. J.">
        <title>Dendrobium thyrsiflorum genome and its molecular insights into genes involved in important horticultural traits.</title>
        <authorList>
            <person name="Chen B."/>
            <person name="Wang J.Y."/>
            <person name="Zheng P.J."/>
            <person name="Li K.L."/>
            <person name="Liang Y.M."/>
            <person name="Chen X.F."/>
            <person name="Zhang C."/>
            <person name="Zhao X."/>
            <person name="He X."/>
            <person name="Zhang G.Q."/>
            <person name="Liu Z.J."/>
            <person name="Xu Q."/>
        </authorList>
    </citation>
    <scope>NUCLEOTIDE SEQUENCE [LARGE SCALE GENOMIC DNA]</scope>
    <source>
        <strain evidence="10">GZMU011</strain>
    </source>
</reference>
<dbReference type="PANTHER" id="PTHR46691">
    <property type="entry name" value="HIGH MOBILITY GROUP B PROTEIN 9"/>
    <property type="match status" value="1"/>
</dbReference>
<keyword evidence="3" id="KW-0804">Transcription</keyword>
<sequence length="479" mass="53945">MIDICRHISGEKMAVEDSGAEVVALNKAKELPEPKPSARQEEDKEIGLNSNYQAYPEALASYQDVVESKSLFMESLEKLHRAMRTKFMIPTIGGKELDLHQLFLEVTSRGGIEKVIGDRKWREVTNAFNFPSSATNASFILRKYYISLLRHYEQIYFFRAKGWTVPSAVSLSTARASVLQTEKTSESAFAFPEIQSATRKRKKGNEDVALTAPLGQALSANRKVVGVIDGKFDNGYFVTVTVGTNKLKGVLFHALHQNAVQVQPVFPGINNSSTRVIRRRRRRKLSTRDPTHPKPNRSGYNFFFAEQHAKLKLLHPGKDREISRRIGELWNNLTETERAVYQEIGLKDKERYQSEMAMYKEKQRTGPVLTDVMPIQQLPAEPDKLSEDSDDSLGEKSDEELRHSPEEPEATATATAAEPDMAANPSAFELRRRDLTETENVTEMLSKNGIPSSVAGDDRESERSAETSSDKHWTESAHN</sequence>
<feature type="domain" description="ARID" evidence="9">
    <location>
        <begin position="66"/>
        <end position="157"/>
    </location>
</feature>
<feature type="compositionally biased region" description="Basic and acidic residues" evidence="7">
    <location>
        <begin position="381"/>
        <end position="406"/>
    </location>
</feature>
<evidence type="ECO:0000256" key="2">
    <source>
        <dbReference type="ARBA" id="ARBA00023125"/>
    </source>
</evidence>
<feature type="domain" description="HMG box" evidence="8">
    <location>
        <begin position="293"/>
        <end position="360"/>
    </location>
</feature>
<dbReference type="CDD" id="cd16872">
    <property type="entry name" value="ARID_HMGB9-like"/>
    <property type="match status" value="1"/>
</dbReference>
<comment type="function">
    <text evidence="5">Binds preferentially DNA with A/T-rich content.</text>
</comment>
<dbReference type="InterPro" id="IPR045303">
    <property type="entry name" value="ARID_HMGB9-like"/>
</dbReference>
<evidence type="ECO:0000256" key="6">
    <source>
        <dbReference type="PROSITE-ProRule" id="PRU00267"/>
    </source>
</evidence>
<dbReference type="SUPFAM" id="SSF46774">
    <property type="entry name" value="ARID-like"/>
    <property type="match status" value="1"/>
</dbReference>
<evidence type="ECO:0000313" key="10">
    <source>
        <dbReference type="EMBL" id="KAL0906689.1"/>
    </source>
</evidence>
<dbReference type="InterPro" id="IPR001606">
    <property type="entry name" value="ARID_dom"/>
</dbReference>
<feature type="region of interest" description="Disordered" evidence="7">
    <location>
        <begin position="276"/>
        <end position="299"/>
    </location>
</feature>
<dbReference type="Proteomes" id="UP001552299">
    <property type="component" value="Unassembled WGS sequence"/>
</dbReference>
<evidence type="ECO:0000256" key="5">
    <source>
        <dbReference type="ARBA" id="ARBA00054600"/>
    </source>
</evidence>
<dbReference type="Gene3D" id="1.10.30.10">
    <property type="entry name" value="High mobility group box domain"/>
    <property type="match status" value="1"/>
</dbReference>
<dbReference type="InterPro" id="IPR036910">
    <property type="entry name" value="HMG_box_dom_sf"/>
</dbReference>
<feature type="compositionally biased region" description="Low complexity" evidence="7">
    <location>
        <begin position="410"/>
        <end position="419"/>
    </location>
</feature>
<dbReference type="AlphaFoldDB" id="A0ABD0U3W4"/>
<proteinExistence type="predicted"/>
<dbReference type="InterPro" id="IPR009071">
    <property type="entry name" value="HMG_box_dom"/>
</dbReference>
<dbReference type="GO" id="GO:0003677">
    <property type="term" value="F:DNA binding"/>
    <property type="evidence" value="ECO:0007669"/>
    <property type="project" value="UniProtKB-UniRule"/>
</dbReference>
<evidence type="ECO:0000259" key="8">
    <source>
        <dbReference type="PROSITE" id="PS50118"/>
    </source>
</evidence>
<evidence type="ECO:0000256" key="1">
    <source>
        <dbReference type="ARBA" id="ARBA00023015"/>
    </source>
</evidence>
<protein>
    <recommendedName>
        <fullName evidence="12">High mobility group B protein 15</fullName>
    </recommendedName>
</protein>
<evidence type="ECO:0000256" key="7">
    <source>
        <dbReference type="SAM" id="MobiDB-lite"/>
    </source>
</evidence>
<feature type="compositionally biased region" description="Basic residues" evidence="7">
    <location>
        <begin position="276"/>
        <end position="285"/>
    </location>
</feature>
<feature type="DNA-binding region" description="HMG box" evidence="6">
    <location>
        <begin position="293"/>
        <end position="360"/>
    </location>
</feature>
<name>A0ABD0U3W4_DENTH</name>
<accession>A0ABD0U3W4</accession>
<dbReference type="PROSITE" id="PS51011">
    <property type="entry name" value="ARID"/>
    <property type="match status" value="1"/>
</dbReference>
<keyword evidence="4 6" id="KW-0539">Nucleus</keyword>
<dbReference type="SMART" id="SM00501">
    <property type="entry name" value="BRIGHT"/>
    <property type="match status" value="1"/>
</dbReference>
<dbReference type="InterPro" id="IPR036431">
    <property type="entry name" value="ARID_dom_sf"/>
</dbReference>
<dbReference type="FunFam" id="1.10.30.10:FF:000055">
    <property type="entry name" value="High mobility group B protein 15"/>
    <property type="match status" value="1"/>
</dbReference>
<dbReference type="GO" id="GO:0005634">
    <property type="term" value="C:nucleus"/>
    <property type="evidence" value="ECO:0007669"/>
    <property type="project" value="UniProtKB-UniRule"/>
</dbReference>
<dbReference type="Pfam" id="PF01388">
    <property type="entry name" value="ARID"/>
    <property type="match status" value="1"/>
</dbReference>
<dbReference type="Gene3D" id="1.10.150.60">
    <property type="entry name" value="ARID DNA-binding domain"/>
    <property type="match status" value="1"/>
</dbReference>
<dbReference type="SMART" id="SM00398">
    <property type="entry name" value="HMG"/>
    <property type="match status" value="1"/>
</dbReference>
<feature type="region of interest" description="Disordered" evidence="7">
    <location>
        <begin position="379"/>
        <end position="479"/>
    </location>
</feature>